<dbReference type="GO" id="GO:0005886">
    <property type="term" value="C:plasma membrane"/>
    <property type="evidence" value="ECO:0007669"/>
    <property type="project" value="UniProtKB-SubCell"/>
</dbReference>
<evidence type="ECO:0000256" key="5">
    <source>
        <dbReference type="ARBA" id="ARBA00022989"/>
    </source>
</evidence>
<evidence type="ECO:0000256" key="7">
    <source>
        <dbReference type="SAM" id="Phobius"/>
    </source>
</evidence>
<comment type="subcellular location">
    <subcellularLocation>
        <location evidence="1">Cell membrane</location>
        <topology evidence="1">Multi-pass membrane protein</topology>
    </subcellularLocation>
</comment>
<dbReference type="Gene3D" id="1.10.287.1260">
    <property type="match status" value="1"/>
</dbReference>
<feature type="domain" description="Mechanosensitive ion channel MscS" evidence="8">
    <location>
        <begin position="168"/>
        <end position="235"/>
    </location>
</feature>
<dbReference type="SUPFAM" id="SSF50182">
    <property type="entry name" value="Sm-like ribonucleoproteins"/>
    <property type="match status" value="1"/>
</dbReference>
<evidence type="ECO:0000259" key="10">
    <source>
        <dbReference type="Pfam" id="PF21088"/>
    </source>
</evidence>
<dbReference type="SUPFAM" id="SSF82689">
    <property type="entry name" value="Mechanosensitive channel protein MscS (YggB), C-terminal domain"/>
    <property type="match status" value="1"/>
</dbReference>
<dbReference type="InterPro" id="IPR049278">
    <property type="entry name" value="MS_channel_C"/>
</dbReference>
<dbReference type="InterPro" id="IPR011066">
    <property type="entry name" value="MscS_channel_C_sf"/>
</dbReference>
<proteinExistence type="inferred from homology"/>
<dbReference type="EMBL" id="NTFS01000329">
    <property type="protein sequence ID" value="PAX51813.1"/>
    <property type="molecule type" value="Genomic_DNA"/>
</dbReference>
<keyword evidence="3" id="KW-1003">Cell membrane</keyword>
<dbReference type="PANTHER" id="PTHR30566:SF25">
    <property type="entry name" value="INNER MEMBRANE PROTEIN"/>
    <property type="match status" value="1"/>
</dbReference>
<keyword evidence="6 7" id="KW-0472">Membrane</keyword>
<organism evidence="11 12">
    <name type="scientific">Brunnivagina elsteri CCALA 953</name>
    <dbReference type="NCBI Taxonomy" id="987040"/>
    <lineage>
        <taxon>Bacteria</taxon>
        <taxon>Bacillati</taxon>
        <taxon>Cyanobacteriota</taxon>
        <taxon>Cyanophyceae</taxon>
        <taxon>Nostocales</taxon>
        <taxon>Calotrichaceae</taxon>
        <taxon>Brunnivagina</taxon>
    </lineage>
</organism>
<feature type="domain" description="Mechanosensitive ion channel MscS C-terminal" evidence="9">
    <location>
        <begin position="244"/>
        <end position="328"/>
    </location>
</feature>
<comment type="similarity">
    <text evidence="2">Belongs to the MscS (TC 1.A.23) family.</text>
</comment>
<name>A0A2A2TDL9_9CYAN</name>
<keyword evidence="5 7" id="KW-1133">Transmembrane helix</keyword>
<dbReference type="Gene3D" id="3.30.70.100">
    <property type="match status" value="1"/>
</dbReference>
<accession>A0A2A2TDL9</accession>
<feature type="transmembrane region" description="Helical" evidence="7">
    <location>
        <begin position="6"/>
        <end position="28"/>
    </location>
</feature>
<sequence>MTNIQWILPVFLIVLGLLAGIVGEKAIYDKLKTFASHKKIPGSEIIMRSLHKMIFLWFVLAGCFAAILSHPLVNREANREIFDVFQKILTIIFLYSLTLVFARLTSTFVSIFIRKSGGSSASLFSNIAKTSVLALGTLIILQTAGVKITPIITTLGISGLAVGLALKDTLENLFAGFHLIFSKQVHTGDYVKLDGGHEGYVSDITWRNTTIREISNNAIIVPNSKLASAIFTNFHLLAKESTLTVNVGVNHDTDLENVERITVEVAKDVMQQVSPKLVIHEPFIRFQKFGETSIDFTVFIRVNDFFDQRIARHLFIKALHKRFQIEGIRTFSATT</sequence>
<reference evidence="11 12" key="1">
    <citation type="submission" date="2017-08" db="EMBL/GenBank/DDBJ databases">
        <title>Draft genome sequence of filamentous cyanobacterium Calothrix elsteri CCALA 953.</title>
        <authorList>
            <person name="Gagunashvili A.N."/>
            <person name="Elster J."/>
            <person name="Andresson O.S."/>
        </authorList>
    </citation>
    <scope>NUCLEOTIDE SEQUENCE [LARGE SCALE GENOMIC DNA]</scope>
    <source>
        <strain evidence="11 12">CCALA 953</strain>
    </source>
</reference>
<feature type="domain" description="Mechanosensitive ion channel transmembrane helices 2/3" evidence="10">
    <location>
        <begin position="127"/>
        <end position="167"/>
    </location>
</feature>
<gene>
    <name evidence="11" type="ORF">CK510_22740</name>
</gene>
<dbReference type="InterPro" id="IPR023408">
    <property type="entry name" value="MscS_beta-dom_sf"/>
</dbReference>
<dbReference type="InterPro" id="IPR010920">
    <property type="entry name" value="LSM_dom_sf"/>
</dbReference>
<keyword evidence="12" id="KW-1185">Reference proteome</keyword>
<feature type="transmembrane region" description="Helical" evidence="7">
    <location>
        <begin position="49"/>
        <end position="68"/>
    </location>
</feature>
<dbReference type="Pfam" id="PF21088">
    <property type="entry name" value="MS_channel_1st"/>
    <property type="match status" value="1"/>
</dbReference>
<feature type="transmembrane region" description="Helical" evidence="7">
    <location>
        <begin position="88"/>
        <end position="111"/>
    </location>
</feature>
<dbReference type="Pfam" id="PF21082">
    <property type="entry name" value="MS_channel_3rd"/>
    <property type="match status" value="1"/>
</dbReference>
<evidence type="ECO:0000256" key="2">
    <source>
        <dbReference type="ARBA" id="ARBA00008017"/>
    </source>
</evidence>
<protein>
    <submittedName>
        <fullName evidence="11">Mechanosensitive ion channel protein MscS</fullName>
    </submittedName>
</protein>
<dbReference type="RefSeq" id="WP_095723855.1">
    <property type="nucleotide sequence ID" value="NZ_NTFS01000329.1"/>
</dbReference>
<dbReference type="SUPFAM" id="SSF82861">
    <property type="entry name" value="Mechanosensitive channel protein MscS (YggB), transmembrane region"/>
    <property type="match status" value="1"/>
</dbReference>
<evidence type="ECO:0000256" key="4">
    <source>
        <dbReference type="ARBA" id="ARBA00022692"/>
    </source>
</evidence>
<dbReference type="Gene3D" id="2.30.30.60">
    <property type="match status" value="1"/>
</dbReference>
<comment type="caution">
    <text evidence="11">The sequence shown here is derived from an EMBL/GenBank/DDBJ whole genome shotgun (WGS) entry which is preliminary data.</text>
</comment>
<dbReference type="GO" id="GO:0055085">
    <property type="term" value="P:transmembrane transport"/>
    <property type="evidence" value="ECO:0007669"/>
    <property type="project" value="InterPro"/>
</dbReference>
<evidence type="ECO:0000259" key="9">
    <source>
        <dbReference type="Pfam" id="PF21082"/>
    </source>
</evidence>
<evidence type="ECO:0000256" key="1">
    <source>
        <dbReference type="ARBA" id="ARBA00004651"/>
    </source>
</evidence>
<dbReference type="OrthoDB" id="9809206at2"/>
<dbReference type="InterPro" id="IPR006685">
    <property type="entry name" value="MscS_channel_2nd"/>
</dbReference>
<dbReference type="InterPro" id="IPR049142">
    <property type="entry name" value="MS_channel_1st"/>
</dbReference>
<evidence type="ECO:0000256" key="3">
    <source>
        <dbReference type="ARBA" id="ARBA00022475"/>
    </source>
</evidence>
<evidence type="ECO:0000313" key="12">
    <source>
        <dbReference type="Proteomes" id="UP000218238"/>
    </source>
</evidence>
<dbReference type="Proteomes" id="UP000218238">
    <property type="component" value="Unassembled WGS sequence"/>
</dbReference>
<feature type="transmembrane region" description="Helical" evidence="7">
    <location>
        <begin position="123"/>
        <end position="142"/>
    </location>
</feature>
<keyword evidence="4 7" id="KW-0812">Transmembrane</keyword>
<evidence type="ECO:0000259" key="8">
    <source>
        <dbReference type="Pfam" id="PF00924"/>
    </source>
</evidence>
<dbReference type="PANTHER" id="PTHR30566">
    <property type="entry name" value="YNAI-RELATED MECHANOSENSITIVE ION CHANNEL"/>
    <property type="match status" value="1"/>
</dbReference>
<dbReference type="Pfam" id="PF00924">
    <property type="entry name" value="MS_channel_2nd"/>
    <property type="match status" value="1"/>
</dbReference>
<evidence type="ECO:0000313" key="11">
    <source>
        <dbReference type="EMBL" id="PAX51813.1"/>
    </source>
</evidence>
<dbReference type="InterPro" id="IPR011014">
    <property type="entry name" value="MscS_channel_TM-2"/>
</dbReference>
<dbReference type="AlphaFoldDB" id="A0A2A2TDL9"/>
<evidence type="ECO:0000256" key="6">
    <source>
        <dbReference type="ARBA" id="ARBA00023136"/>
    </source>
</evidence>